<accession>A0A936NFX8</accession>
<feature type="chain" id="PRO_5038480929" evidence="2">
    <location>
        <begin position="24"/>
        <end position="475"/>
    </location>
</feature>
<dbReference type="Gene3D" id="2.160.20.10">
    <property type="entry name" value="Single-stranded right-handed beta-helix, Pectin lyase-like"/>
    <property type="match status" value="1"/>
</dbReference>
<evidence type="ECO:0000256" key="2">
    <source>
        <dbReference type="SAM" id="SignalP"/>
    </source>
</evidence>
<organism evidence="4 5">
    <name type="scientific">Candidatus Neomicrothrix subdominans</name>
    <dbReference type="NCBI Taxonomy" id="2954438"/>
    <lineage>
        <taxon>Bacteria</taxon>
        <taxon>Bacillati</taxon>
        <taxon>Actinomycetota</taxon>
        <taxon>Acidimicrobiia</taxon>
        <taxon>Acidimicrobiales</taxon>
        <taxon>Microthrixaceae</taxon>
        <taxon>Candidatus Neomicrothrix</taxon>
    </lineage>
</organism>
<dbReference type="Pfam" id="PF13229">
    <property type="entry name" value="Beta_helix"/>
    <property type="match status" value="1"/>
</dbReference>
<dbReference type="SUPFAM" id="SSF51126">
    <property type="entry name" value="Pectin lyase-like"/>
    <property type="match status" value="1"/>
</dbReference>
<sequence>MTRPHTLTRLLGVLFAFALLASACGGDSEDTDSASETDQSDGDQGASGTTISVPEDHQTIQAAVDAAKPGDMIMIGEGTYNEAVDVETDRLTIRGADRNTTILDGQFKLENGIRVLSAKGVAVENLTARNYTTNGFFWTGVDGYRGSYLTTYRNGDYGIYAFDSVNGLLEHSYGSGSPDAGVYIGQCYPCNAVIDDFVSENNGLGYSGTNSGGNLAVVNSVFRNNRAGIVPNSGSYELCYPERETSVVGNLVYSNNNGDTPAIDVALLAMGNGIVVPGGVRNTIERNRVWDHTRTGIGLVPFLEEDANDNMPEASDWEQPCDEQKAKPATAPEDVENPLLWNPQENIVRDNVVSGSGIADLGIGSVDTDLSELGNCWSNNEATTSRPKDLESLAPCDGDQVGEVAAKGWDVDELDVVSWLAEQGDQPEPKDYRDSPEPPEQENMPDAATAPAEPATNMPPKVDLASIEVPEKPVS</sequence>
<dbReference type="EMBL" id="JADJZA010000011">
    <property type="protein sequence ID" value="MBK9298914.1"/>
    <property type="molecule type" value="Genomic_DNA"/>
</dbReference>
<dbReference type="AlphaFoldDB" id="A0A936NFX8"/>
<evidence type="ECO:0000313" key="5">
    <source>
        <dbReference type="Proteomes" id="UP000727993"/>
    </source>
</evidence>
<dbReference type="InterPro" id="IPR012334">
    <property type="entry name" value="Pectin_lyas_fold"/>
</dbReference>
<feature type="region of interest" description="Disordered" evidence="1">
    <location>
        <begin position="308"/>
        <end position="337"/>
    </location>
</feature>
<feature type="compositionally biased region" description="Low complexity" evidence="1">
    <location>
        <begin position="444"/>
        <end position="460"/>
    </location>
</feature>
<feature type="compositionally biased region" description="Basic and acidic residues" evidence="1">
    <location>
        <begin position="427"/>
        <end position="436"/>
    </location>
</feature>
<evidence type="ECO:0000259" key="3">
    <source>
        <dbReference type="Pfam" id="PF13229"/>
    </source>
</evidence>
<proteinExistence type="predicted"/>
<feature type="region of interest" description="Disordered" evidence="1">
    <location>
        <begin position="27"/>
        <end position="55"/>
    </location>
</feature>
<gene>
    <name evidence="4" type="ORF">IPN02_19210</name>
</gene>
<reference evidence="4 5" key="1">
    <citation type="submission" date="2020-10" db="EMBL/GenBank/DDBJ databases">
        <title>Connecting structure to function with the recovery of over 1000 high-quality activated sludge metagenome-assembled genomes encoding full-length rRNA genes using long-read sequencing.</title>
        <authorList>
            <person name="Singleton C.M."/>
            <person name="Petriglieri F."/>
            <person name="Kristensen J.M."/>
            <person name="Kirkegaard R.H."/>
            <person name="Michaelsen T.Y."/>
            <person name="Andersen M.H."/>
            <person name="Karst S.M."/>
            <person name="Dueholm M.S."/>
            <person name="Nielsen P.H."/>
            <person name="Albertsen M."/>
        </authorList>
    </citation>
    <scope>NUCLEOTIDE SEQUENCE [LARGE SCALE GENOMIC DNA]</scope>
    <source>
        <strain evidence="4">Lyne_18-Q3-R50-59_MAXAC.006</strain>
    </source>
</reference>
<keyword evidence="2" id="KW-0732">Signal</keyword>
<dbReference type="SMART" id="SM00710">
    <property type="entry name" value="PbH1"/>
    <property type="match status" value="5"/>
</dbReference>
<dbReference type="PROSITE" id="PS51257">
    <property type="entry name" value="PROKAR_LIPOPROTEIN"/>
    <property type="match status" value="1"/>
</dbReference>
<dbReference type="InterPro" id="IPR039448">
    <property type="entry name" value="Beta_helix"/>
</dbReference>
<dbReference type="InterPro" id="IPR011050">
    <property type="entry name" value="Pectin_lyase_fold/virulence"/>
</dbReference>
<protein>
    <submittedName>
        <fullName evidence="4">Right-handed parallel beta-helix repeat-containing protein</fullName>
    </submittedName>
</protein>
<feature type="domain" description="Right handed beta helix" evidence="3">
    <location>
        <begin position="134"/>
        <end position="299"/>
    </location>
</feature>
<feature type="signal peptide" evidence="2">
    <location>
        <begin position="1"/>
        <end position="23"/>
    </location>
</feature>
<evidence type="ECO:0000313" key="4">
    <source>
        <dbReference type="EMBL" id="MBK9298914.1"/>
    </source>
</evidence>
<dbReference type="InterPro" id="IPR006626">
    <property type="entry name" value="PbH1"/>
</dbReference>
<dbReference type="Proteomes" id="UP000727993">
    <property type="component" value="Unassembled WGS sequence"/>
</dbReference>
<comment type="caution">
    <text evidence="4">The sequence shown here is derived from an EMBL/GenBank/DDBJ whole genome shotgun (WGS) entry which is preliminary data.</text>
</comment>
<feature type="compositionally biased region" description="Acidic residues" evidence="1">
    <location>
        <begin position="27"/>
        <end position="41"/>
    </location>
</feature>
<feature type="region of interest" description="Disordered" evidence="1">
    <location>
        <begin position="420"/>
        <end position="475"/>
    </location>
</feature>
<evidence type="ECO:0000256" key="1">
    <source>
        <dbReference type="SAM" id="MobiDB-lite"/>
    </source>
</evidence>
<name>A0A936NFX8_9ACTN</name>